<dbReference type="GO" id="GO:0000151">
    <property type="term" value="C:ubiquitin ligase complex"/>
    <property type="evidence" value="ECO:0007669"/>
    <property type="project" value="TreeGrafter"/>
</dbReference>
<dbReference type="InterPro" id="IPR044046">
    <property type="entry name" value="E3_ligase_UBR-like_C"/>
</dbReference>
<dbReference type="GO" id="GO:0071596">
    <property type="term" value="P:ubiquitin-dependent protein catabolic process via the N-end rule pathway"/>
    <property type="evidence" value="ECO:0007669"/>
    <property type="project" value="UniProtKB-UniRule"/>
</dbReference>
<reference evidence="3" key="1">
    <citation type="submission" date="2018-11" db="EMBL/GenBank/DDBJ databases">
        <authorList>
            <consortium name="Pathogen Informatics"/>
        </authorList>
    </citation>
    <scope>NUCLEOTIDE SEQUENCE</scope>
</reference>
<dbReference type="EC" id="2.3.2.27" evidence="1"/>
<dbReference type="GO" id="GO:0008270">
    <property type="term" value="F:zinc ion binding"/>
    <property type="evidence" value="ECO:0007669"/>
    <property type="project" value="UniProtKB-UniRule"/>
</dbReference>
<protein>
    <recommendedName>
        <fullName evidence="1">E3 ubiquitin-protein ligase</fullName>
        <ecNumber evidence="1">2.3.2.27</ecNumber>
    </recommendedName>
</protein>
<dbReference type="Proteomes" id="UP000784294">
    <property type="component" value="Unassembled WGS sequence"/>
</dbReference>
<evidence type="ECO:0000313" key="4">
    <source>
        <dbReference type="Proteomes" id="UP000784294"/>
    </source>
</evidence>
<comment type="caution">
    <text evidence="3">The sequence shown here is derived from an EMBL/GenBank/DDBJ whole genome shotgun (WGS) entry which is preliminary data.</text>
</comment>
<feature type="domain" description="E3 ubiquitin-protein ligase UBR-like C-terminal" evidence="2">
    <location>
        <begin position="2"/>
        <end position="118"/>
    </location>
</feature>
<dbReference type="AlphaFoldDB" id="A0A3S5B5A5"/>
<evidence type="ECO:0000313" key="3">
    <source>
        <dbReference type="EMBL" id="VEL36851.1"/>
    </source>
</evidence>
<comment type="similarity">
    <text evidence="1">Belongs to the E3 ubiquitin-protein ligase UBR1-like family.</text>
</comment>
<dbReference type="EMBL" id="CAAALY010253353">
    <property type="protein sequence ID" value="VEL36851.1"/>
    <property type="molecule type" value="Genomic_DNA"/>
</dbReference>
<name>A0A3S5B5A5_9PLAT</name>
<dbReference type="PANTHER" id="PTHR21497:SF24">
    <property type="entry name" value="E3 UBIQUITIN-PROTEIN LIGASE UBR1"/>
    <property type="match status" value="1"/>
</dbReference>
<keyword evidence="1" id="KW-0862">Zinc</keyword>
<dbReference type="GO" id="GO:0061630">
    <property type="term" value="F:ubiquitin protein ligase activity"/>
    <property type="evidence" value="ECO:0007669"/>
    <property type="project" value="UniProtKB-UniRule"/>
</dbReference>
<comment type="function">
    <text evidence="1">Ubiquitin ligase protein which is a component of the N-end rule pathway. Recognizes and binds to proteins bearing specific N-terminal residues that are destabilizing according to the N-end rule, leading to their ubiquitination and subsequent degradation.</text>
</comment>
<dbReference type="GO" id="GO:0016567">
    <property type="term" value="P:protein ubiquitination"/>
    <property type="evidence" value="ECO:0007669"/>
    <property type="project" value="UniProtKB-UniRule"/>
</dbReference>
<dbReference type="InterPro" id="IPR039164">
    <property type="entry name" value="UBR1-like"/>
</dbReference>
<dbReference type="PANTHER" id="PTHR21497">
    <property type="entry name" value="UBIQUITIN LIGASE E3 ALPHA-RELATED"/>
    <property type="match status" value="1"/>
</dbReference>
<organism evidence="3 4">
    <name type="scientific">Protopolystoma xenopodis</name>
    <dbReference type="NCBI Taxonomy" id="117903"/>
    <lineage>
        <taxon>Eukaryota</taxon>
        <taxon>Metazoa</taxon>
        <taxon>Spiralia</taxon>
        <taxon>Lophotrochozoa</taxon>
        <taxon>Platyhelminthes</taxon>
        <taxon>Monogenea</taxon>
        <taxon>Polyopisthocotylea</taxon>
        <taxon>Polystomatidea</taxon>
        <taxon>Polystomatidae</taxon>
        <taxon>Protopolystoma</taxon>
    </lineage>
</organism>
<dbReference type="Pfam" id="PF18995">
    <property type="entry name" value="PRT6_C"/>
    <property type="match status" value="1"/>
</dbReference>
<keyword evidence="1" id="KW-0808">Transferase</keyword>
<proteinExistence type="inferred from homology"/>
<keyword evidence="1" id="KW-0863">Zinc-finger</keyword>
<comment type="pathway">
    <text evidence="1">Protein modification; protein ubiquitination.</text>
</comment>
<keyword evidence="1" id="KW-0833">Ubl conjugation pathway</keyword>
<sequence>MSCPVERHMHSDPSICLVCGQLACFLCFGCRAFEDTQGLGLLPSSSGSNIATSTGTAGGGEYGVFGMQAHMRRCHAGYGLLLRIYKCRVVMLSEQARRVTELQAPYRDQFGEADPQLR</sequence>
<accession>A0A3S5B5A5</accession>
<comment type="catalytic activity">
    <reaction evidence="1">
        <text>S-ubiquitinyl-[E2 ubiquitin-conjugating enzyme]-L-cysteine + [acceptor protein]-L-lysine = [E2 ubiquitin-conjugating enzyme]-L-cysteine + N(6)-ubiquitinyl-[acceptor protein]-L-lysine.</text>
        <dbReference type="EC" id="2.3.2.27"/>
    </reaction>
</comment>
<gene>
    <name evidence="3" type="ORF">PXEA_LOCUS30291</name>
</gene>
<keyword evidence="1" id="KW-0479">Metal-binding</keyword>
<keyword evidence="4" id="KW-1185">Reference proteome</keyword>
<dbReference type="OrthoDB" id="6278451at2759"/>
<dbReference type="GO" id="GO:0005737">
    <property type="term" value="C:cytoplasm"/>
    <property type="evidence" value="ECO:0007669"/>
    <property type="project" value="TreeGrafter"/>
</dbReference>
<evidence type="ECO:0000259" key="2">
    <source>
        <dbReference type="Pfam" id="PF18995"/>
    </source>
</evidence>
<evidence type="ECO:0000256" key="1">
    <source>
        <dbReference type="RuleBase" id="RU366018"/>
    </source>
</evidence>